<dbReference type="EMBL" id="CP136426">
    <property type="protein sequence ID" value="WOC52484.1"/>
    <property type="molecule type" value="Genomic_DNA"/>
</dbReference>
<gene>
    <name evidence="1" type="ORF">BPO_1837</name>
</gene>
<keyword evidence="2" id="KW-1185">Reference proteome</keyword>
<sequence>MVNGVVLGLRNSSIEFYEGVKLEIFERNGNGNCVNA</sequence>
<proteinExistence type="predicted"/>
<dbReference type="AlphaFoldDB" id="A0AAU0F3S9"/>
<protein>
    <submittedName>
        <fullName evidence="1">Uncharacterized protein</fullName>
    </submittedName>
</protein>
<reference evidence="1" key="1">
    <citation type="submission" date="2023-10" db="EMBL/GenBank/DDBJ databases">
        <title>Characterization and whole genome sequencing of a novel strain of Bergeyella porcorum QD2021 isolated from pig.</title>
        <authorList>
            <person name="Liu G."/>
            <person name="Chen C."/>
            <person name="Han X."/>
        </authorList>
    </citation>
    <scope>NUCLEOTIDE SEQUENCE</scope>
    <source>
        <strain evidence="1">QD2021</strain>
    </source>
</reference>
<evidence type="ECO:0000313" key="2">
    <source>
        <dbReference type="Proteomes" id="UP001432059"/>
    </source>
</evidence>
<evidence type="ECO:0000313" key="1">
    <source>
        <dbReference type="EMBL" id="WOC52484.1"/>
    </source>
</evidence>
<accession>A0AAU0F3S9</accession>
<name>A0AAU0F3S9_9FLAO</name>
<dbReference type="Proteomes" id="UP001432059">
    <property type="component" value="Chromosome"/>
</dbReference>
<organism evidence="1 2">
    <name type="scientific">Bergeyella porcorum</name>
    <dbReference type="NCBI Taxonomy" id="1735111"/>
    <lineage>
        <taxon>Bacteria</taxon>
        <taxon>Pseudomonadati</taxon>
        <taxon>Bacteroidota</taxon>
        <taxon>Flavobacteriia</taxon>
        <taxon>Flavobacteriales</taxon>
        <taxon>Weeksellaceae</taxon>
        <taxon>Bergeyella</taxon>
    </lineage>
</organism>
<dbReference type="KEGG" id="bpor:BPO_1837"/>